<evidence type="ECO:0000259" key="12">
    <source>
        <dbReference type="Pfam" id="PF01529"/>
    </source>
</evidence>
<keyword evidence="5 11" id="KW-0472">Membrane</keyword>
<keyword evidence="3 11" id="KW-0812">Transmembrane</keyword>
<keyword evidence="4 11" id="KW-1133">Transmembrane helix</keyword>
<evidence type="ECO:0000256" key="5">
    <source>
        <dbReference type="ARBA" id="ARBA00023136"/>
    </source>
</evidence>
<protein>
    <recommendedName>
        <fullName evidence="11">Palmitoyltransferase</fullName>
        <ecNumber evidence="11">2.3.1.225</ecNumber>
    </recommendedName>
</protein>
<accession>A0A2V1AQD7</accession>
<keyword evidence="8 11" id="KW-0012">Acyltransferase</keyword>
<organism evidence="13 14">
    <name type="scientific">Candidozyma haemuli</name>
    <dbReference type="NCBI Taxonomy" id="45357"/>
    <lineage>
        <taxon>Eukaryota</taxon>
        <taxon>Fungi</taxon>
        <taxon>Dikarya</taxon>
        <taxon>Ascomycota</taxon>
        <taxon>Saccharomycotina</taxon>
        <taxon>Pichiomycetes</taxon>
        <taxon>Metschnikowiaceae</taxon>
        <taxon>Candidozyma</taxon>
    </lineage>
</organism>
<dbReference type="Proteomes" id="UP000244309">
    <property type="component" value="Unassembled WGS sequence"/>
</dbReference>
<comment type="catalytic activity">
    <reaction evidence="10 11">
        <text>L-cysteinyl-[protein] + hexadecanoyl-CoA = S-hexadecanoyl-L-cysteinyl-[protein] + CoA</text>
        <dbReference type="Rhea" id="RHEA:36683"/>
        <dbReference type="Rhea" id="RHEA-COMP:10131"/>
        <dbReference type="Rhea" id="RHEA-COMP:11032"/>
        <dbReference type="ChEBI" id="CHEBI:29950"/>
        <dbReference type="ChEBI" id="CHEBI:57287"/>
        <dbReference type="ChEBI" id="CHEBI:57379"/>
        <dbReference type="ChEBI" id="CHEBI:74151"/>
        <dbReference type="EC" id="2.3.1.225"/>
    </reaction>
</comment>
<evidence type="ECO:0000256" key="10">
    <source>
        <dbReference type="ARBA" id="ARBA00048048"/>
    </source>
</evidence>
<keyword evidence="2 11" id="KW-0808">Transferase</keyword>
<evidence type="ECO:0000256" key="2">
    <source>
        <dbReference type="ARBA" id="ARBA00022679"/>
    </source>
</evidence>
<dbReference type="Pfam" id="PF01529">
    <property type="entry name" value="DHHC"/>
    <property type="match status" value="1"/>
</dbReference>
<dbReference type="OrthoDB" id="331948at2759"/>
<dbReference type="AlphaFoldDB" id="A0A2V1AQD7"/>
<dbReference type="PROSITE" id="PS50216">
    <property type="entry name" value="DHHC"/>
    <property type="match status" value="1"/>
</dbReference>
<dbReference type="InterPro" id="IPR039859">
    <property type="entry name" value="PFA4/ZDH16/20/ERF2-like"/>
</dbReference>
<evidence type="ECO:0000256" key="11">
    <source>
        <dbReference type="RuleBase" id="RU079119"/>
    </source>
</evidence>
<keyword evidence="6" id="KW-0564">Palmitate</keyword>
<dbReference type="GO" id="GO:0006612">
    <property type="term" value="P:protein targeting to membrane"/>
    <property type="evidence" value="ECO:0007669"/>
    <property type="project" value="TreeGrafter"/>
</dbReference>
<evidence type="ECO:0000313" key="14">
    <source>
        <dbReference type="Proteomes" id="UP000244309"/>
    </source>
</evidence>
<feature type="domain" description="Palmitoyltransferase DHHC" evidence="12">
    <location>
        <begin position="35"/>
        <end position="154"/>
    </location>
</feature>
<gene>
    <name evidence="13" type="ORF">CXQ85_001782</name>
</gene>
<comment type="caution">
    <text evidence="13">The sequence shown here is derived from an EMBL/GenBank/DDBJ whole genome shotgun (WGS) entry which is preliminary data.</text>
</comment>
<dbReference type="EC" id="2.3.1.225" evidence="11"/>
<comment type="similarity">
    <text evidence="9">Belongs to the DHHC palmitoyltransferase family. PFA5 subfamily.</text>
</comment>
<dbReference type="GO" id="GO:0019706">
    <property type="term" value="F:protein-cysteine S-palmitoyltransferase activity"/>
    <property type="evidence" value="ECO:0007669"/>
    <property type="project" value="UniProtKB-EC"/>
</dbReference>
<keyword evidence="7" id="KW-0449">Lipoprotein</keyword>
<dbReference type="InterPro" id="IPR001594">
    <property type="entry name" value="Palmitoyltrfase_DHHC"/>
</dbReference>
<dbReference type="EMBL" id="PKFO01000003">
    <property type="protein sequence ID" value="PVH20005.1"/>
    <property type="molecule type" value="Genomic_DNA"/>
</dbReference>
<evidence type="ECO:0000313" key="13">
    <source>
        <dbReference type="EMBL" id="PVH20005.1"/>
    </source>
</evidence>
<evidence type="ECO:0000256" key="7">
    <source>
        <dbReference type="ARBA" id="ARBA00023288"/>
    </source>
</evidence>
<dbReference type="STRING" id="45357.A0A2V1AQD7"/>
<comment type="subcellular location">
    <subcellularLocation>
        <location evidence="1">Membrane</location>
        <topology evidence="1">Multi-pass membrane protein</topology>
    </subcellularLocation>
</comment>
<dbReference type="GO" id="GO:0005794">
    <property type="term" value="C:Golgi apparatus"/>
    <property type="evidence" value="ECO:0007669"/>
    <property type="project" value="TreeGrafter"/>
</dbReference>
<dbReference type="PANTHER" id="PTHR22883">
    <property type="entry name" value="ZINC FINGER DHHC DOMAIN CONTAINING PROTEIN"/>
    <property type="match status" value="1"/>
</dbReference>
<evidence type="ECO:0000256" key="8">
    <source>
        <dbReference type="ARBA" id="ARBA00023315"/>
    </source>
</evidence>
<comment type="domain">
    <text evidence="11">The DHHC domain is required for palmitoyltransferase activity.</text>
</comment>
<dbReference type="GeneID" id="37007113"/>
<reference evidence="13 14" key="1">
    <citation type="submission" date="2017-12" db="EMBL/GenBank/DDBJ databases">
        <title>Genome Sequence of a Multidrug-Resistant Candida haemulonii Isolate from a Patient with Chronic Leg Ulcers in Israel.</title>
        <authorList>
            <person name="Chow N.A."/>
            <person name="Gade L."/>
            <person name="Batra D."/>
            <person name="Rowe L.A."/>
            <person name="Ben-Ami R."/>
            <person name="Loparev V.N."/>
            <person name="Litvintseva A.P."/>
        </authorList>
    </citation>
    <scope>NUCLEOTIDE SEQUENCE [LARGE SCALE GENOMIC DNA]</scope>
    <source>
        <strain evidence="13 14">B11899</strain>
    </source>
</reference>
<dbReference type="PANTHER" id="PTHR22883:SF23">
    <property type="entry name" value="PALMITOYLTRANSFERASE ZDHHC6"/>
    <property type="match status" value="1"/>
</dbReference>
<feature type="transmembrane region" description="Helical" evidence="11">
    <location>
        <begin position="79"/>
        <end position="103"/>
    </location>
</feature>
<dbReference type="GO" id="GO:0016020">
    <property type="term" value="C:membrane"/>
    <property type="evidence" value="ECO:0007669"/>
    <property type="project" value="UniProtKB-SubCell"/>
</dbReference>
<dbReference type="RefSeq" id="XP_025340945.1">
    <property type="nucleotide sequence ID" value="XM_025485480.1"/>
</dbReference>
<dbReference type="VEuPathDB" id="FungiDB:CXQ85_001782"/>
<evidence type="ECO:0000256" key="9">
    <source>
        <dbReference type="ARBA" id="ARBA00038298"/>
    </source>
</evidence>
<keyword evidence="14" id="KW-1185">Reference proteome</keyword>
<evidence type="ECO:0000256" key="6">
    <source>
        <dbReference type="ARBA" id="ARBA00023139"/>
    </source>
</evidence>
<dbReference type="GO" id="GO:0005783">
    <property type="term" value="C:endoplasmic reticulum"/>
    <property type="evidence" value="ECO:0007669"/>
    <property type="project" value="TreeGrafter"/>
</dbReference>
<proteinExistence type="inferred from homology"/>
<name>A0A2V1AQD7_9ASCO</name>
<feature type="transmembrane region" description="Helical" evidence="11">
    <location>
        <begin position="115"/>
        <end position="137"/>
    </location>
</feature>
<evidence type="ECO:0000256" key="1">
    <source>
        <dbReference type="ARBA" id="ARBA00004141"/>
    </source>
</evidence>
<evidence type="ECO:0000256" key="3">
    <source>
        <dbReference type="ARBA" id="ARBA00022692"/>
    </source>
</evidence>
<evidence type="ECO:0000256" key="4">
    <source>
        <dbReference type="ARBA" id="ARBA00022989"/>
    </source>
</evidence>
<sequence>MPTTVVLIPVFDIYDTKDPDLSPVPDIFLCDEQGYPYWCSSCNSIKPKRSFHIKGLNRCVPRFDHKCIWIGTSIGRDNILFFLQFLVEFGSLFIIALISAAATARPAFDRDWQNIPHYVVIFACSVLWLPMILGLLLQQFAFAFTNRTTIDDISMKQAKKYNEWRKGDESNLPKCLRNNYQREETGVRYVNLKTKSSRVVVPFFIQDDPYSEGFTRNVTRLVYGESDKALFWSAMFHICFPFGPLLVKRSVSEVETYDTASEPFSRRFLELINKKVSNADCKDPIYLQKDISQTN</sequence>